<keyword evidence="2" id="KW-1185">Reference proteome</keyword>
<gene>
    <name evidence="1" type="ORF">ACH5RR_021456</name>
</gene>
<evidence type="ECO:0008006" key="3">
    <source>
        <dbReference type="Google" id="ProtNLM"/>
    </source>
</evidence>
<dbReference type="Proteomes" id="UP001630127">
    <property type="component" value="Unassembled WGS sequence"/>
</dbReference>
<protein>
    <recommendedName>
        <fullName evidence="3">RNase H type-1 domain-containing protein</fullName>
    </recommendedName>
</protein>
<comment type="caution">
    <text evidence="1">The sequence shown here is derived from an EMBL/GenBank/DDBJ whole genome shotgun (WGS) entry which is preliminary data.</text>
</comment>
<proteinExistence type="predicted"/>
<reference evidence="1 2" key="1">
    <citation type="submission" date="2024-11" db="EMBL/GenBank/DDBJ databases">
        <title>A near-complete genome assembly of Cinchona calisaya.</title>
        <authorList>
            <person name="Lian D.C."/>
            <person name="Zhao X.W."/>
            <person name="Wei L."/>
        </authorList>
    </citation>
    <scope>NUCLEOTIDE SEQUENCE [LARGE SCALE GENOMIC DNA]</scope>
    <source>
        <tissue evidence="1">Nenye</tissue>
    </source>
</reference>
<organism evidence="1 2">
    <name type="scientific">Cinchona calisaya</name>
    <dbReference type="NCBI Taxonomy" id="153742"/>
    <lineage>
        <taxon>Eukaryota</taxon>
        <taxon>Viridiplantae</taxon>
        <taxon>Streptophyta</taxon>
        <taxon>Embryophyta</taxon>
        <taxon>Tracheophyta</taxon>
        <taxon>Spermatophyta</taxon>
        <taxon>Magnoliopsida</taxon>
        <taxon>eudicotyledons</taxon>
        <taxon>Gunneridae</taxon>
        <taxon>Pentapetalae</taxon>
        <taxon>asterids</taxon>
        <taxon>lamiids</taxon>
        <taxon>Gentianales</taxon>
        <taxon>Rubiaceae</taxon>
        <taxon>Cinchonoideae</taxon>
        <taxon>Cinchoneae</taxon>
        <taxon>Cinchona</taxon>
    </lineage>
</organism>
<accession>A0ABD2ZL59</accession>
<evidence type="ECO:0000313" key="2">
    <source>
        <dbReference type="Proteomes" id="UP001630127"/>
    </source>
</evidence>
<name>A0ABD2ZL59_9GENT</name>
<sequence>MNQAWKEWIECEEMNKKGISHVSNQTPQRSIGHDNGTLNSRKICISVATLLSEKEAKIGYGITAQNNQGEVVAAWALVECRKGIKGMKEAEAIKLALIKAKGEGWTTVKCFSCCSRIIHEVTAMNSEGALLGTHLGDILNFRTLFGDITFGIGKHR</sequence>
<evidence type="ECO:0000313" key="1">
    <source>
        <dbReference type="EMBL" id="KAL3518867.1"/>
    </source>
</evidence>
<dbReference type="EMBL" id="JBJUIK010000009">
    <property type="protein sequence ID" value="KAL3518867.1"/>
    <property type="molecule type" value="Genomic_DNA"/>
</dbReference>
<dbReference type="AlphaFoldDB" id="A0ABD2ZL59"/>